<gene>
    <name evidence="3" type="ORF">ACFQGD_03695</name>
</gene>
<evidence type="ECO:0000313" key="3">
    <source>
        <dbReference type="EMBL" id="MFC6866240.1"/>
    </source>
</evidence>
<comment type="caution">
    <text evidence="3">The sequence shown here is derived from an EMBL/GenBank/DDBJ whole genome shotgun (WGS) entry which is preliminary data.</text>
</comment>
<protein>
    <submittedName>
        <fullName evidence="3">MlaD family protein</fullName>
    </submittedName>
</protein>
<name>A0ABW2BUM9_9PSEU</name>
<dbReference type="PANTHER" id="PTHR33371">
    <property type="entry name" value="INTERMEMBRANE PHOSPHOLIPID TRANSPORT SYSTEM BINDING PROTEIN MLAD-RELATED"/>
    <property type="match status" value="1"/>
</dbReference>
<dbReference type="RefSeq" id="WP_345407454.1">
    <property type="nucleotide sequence ID" value="NZ_BAABLA010000123.1"/>
</dbReference>
<dbReference type="InterPro" id="IPR003399">
    <property type="entry name" value="Mce/MlaD"/>
</dbReference>
<evidence type="ECO:0000256" key="1">
    <source>
        <dbReference type="SAM" id="Phobius"/>
    </source>
</evidence>
<reference evidence="4" key="1">
    <citation type="journal article" date="2019" name="Int. J. Syst. Evol. Microbiol.">
        <title>The Global Catalogue of Microorganisms (GCM) 10K type strain sequencing project: providing services to taxonomists for standard genome sequencing and annotation.</title>
        <authorList>
            <consortium name="The Broad Institute Genomics Platform"/>
            <consortium name="The Broad Institute Genome Sequencing Center for Infectious Disease"/>
            <person name="Wu L."/>
            <person name="Ma J."/>
        </authorList>
    </citation>
    <scope>NUCLEOTIDE SEQUENCE [LARGE SCALE GENOMIC DNA]</scope>
    <source>
        <strain evidence="4">KCTC 32255</strain>
    </source>
</reference>
<accession>A0ABW2BUM9</accession>
<proteinExistence type="predicted"/>
<dbReference type="Proteomes" id="UP001596337">
    <property type="component" value="Unassembled WGS sequence"/>
</dbReference>
<keyword evidence="1" id="KW-1133">Transmembrane helix</keyword>
<feature type="transmembrane region" description="Helical" evidence="1">
    <location>
        <begin position="20"/>
        <end position="39"/>
    </location>
</feature>
<dbReference type="Pfam" id="PF02470">
    <property type="entry name" value="MlaD"/>
    <property type="match status" value="1"/>
</dbReference>
<dbReference type="EMBL" id="JBHSXX010000001">
    <property type="protein sequence ID" value="MFC6866240.1"/>
    <property type="molecule type" value="Genomic_DNA"/>
</dbReference>
<keyword evidence="4" id="KW-1185">Reference proteome</keyword>
<keyword evidence="1" id="KW-0472">Membrane</keyword>
<dbReference type="PANTHER" id="PTHR33371:SF4">
    <property type="entry name" value="INTERMEMBRANE PHOSPHOLIPID TRANSPORT SYSTEM BINDING PROTEIN MLAD"/>
    <property type="match status" value="1"/>
</dbReference>
<evidence type="ECO:0000259" key="2">
    <source>
        <dbReference type="Pfam" id="PF02470"/>
    </source>
</evidence>
<sequence>MRSLLRTWEQVRNVPGLGRYLIAFVVLVAVGLTATGYFFTKYGWHPPWEERYLVAAEFEKAPAVRPESRQEVRIAGVTVGRVVSAEPQPNGNARVVMSLDPGHTIYANARAVLRSKSPVNIMYVALDPGGPPDEPLPDGGTIPVSQTDRLIEPWEVLNKLDERTRSALTSLINQADAALVTAPQRLPDGLRATDVTMATFRPVAKQLRARRGKIAQLVTSLARISTAVGEDDQRLARLTSALQRSLDVLAKRDDELGATLGQLPGLTTDLTRAMTSTSGLSTQLNPTLDALRKASDELPQALSRLTDTAAEAGKLVAAATPVVAKAKPVVADLRPLAGDVNAALGDLSPVTGYLPSATKRIVPWMNDLAAFVYHTSSAASLADVNGGMIRENTVFDVIDQVDAAVPGTVPGAADAGERTGN</sequence>
<feature type="domain" description="Mce/MlaD" evidence="2">
    <location>
        <begin position="53"/>
        <end position="129"/>
    </location>
</feature>
<dbReference type="InterPro" id="IPR052336">
    <property type="entry name" value="MlaD_Phospholipid_Transporter"/>
</dbReference>
<organism evidence="3 4">
    <name type="scientific">Haloechinothrix salitolerans</name>
    <dbReference type="NCBI Taxonomy" id="926830"/>
    <lineage>
        <taxon>Bacteria</taxon>
        <taxon>Bacillati</taxon>
        <taxon>Actinomycetota</taxon>
        <taxon>Actinomycetes</taxon>
        <taxon>Pseudonocardiales</taxon>
        <taxon>Pseudonocardiaceae</taxon>
        <taxon>Haloechinothrix</taxon>
    </lineage>
</organism>
<evidence type="ECO:0000313" key="4">
    <source>
        <dbReference type="Proteomes" id="UP001596337"/>
    </source>
</evidence>
<keyword evidence="1" id="KW-0812">Transmembrane</keyword>